<dbReference type="Pfam" id="PF01694">
    <property type="entry name" value="Rhomboid"/>
    <property type="match status" value="1"/>
</dbReference>
<comment type="subcellular location">
    <subcellularLocation>
        <location evidence="1">Membrane</location>
        <topology evidence="1">Multi-pass membrane protein</topology>
    </subcellularLocation>
</comment>
<keyword evidence="3 7" id="KW-0812">Transmembrane</keyword>
<dbReference type="PANTHER" id="PTHR43731:SF14">
    <property type="entry name" value="PRESENILIN-ASSOCIATED RHOMBOID-LIKE PROTEIN, MITOCHONDRIAL"/>
    <property type="match status" value="1"/>
</dbReference>
<comment type="caution">
    <text evidence="9">The sequence shown here is derived from an EMBL/GenBank/DDBJ whole genome shotgun (WGS) entry which is preliminary data.</text>
</comment>
<evidence type="ECO:0000256" key="2">
    <source>
        <dbReference type="ARBA" id="ARBA00009045"/>
    </source>
</evidence>
<protein>
    <recommendedName>
        <fullName evidence="8">Peptidase S54 rhomboid domain-containing protein</fullName>
    </recommendedName>
</protein>
<keyword evidence="6 7" id="KW-0472">Membrane</keyword>
<dbReference type="InterPro" id="IPR022764">
    <property type="entry name" value="Peptidase_S54_rhomboid_dom"/>
</dbReference>
<feature type="domain" description="Peptidase S54 rhomboid" evidence="8">
    <location>
        <begin position="209"/>
        <end position="360"/>
    </location>
</feature>
<evidence type="ECO:0000256" key="7">
    <source>
        <dbReference type="SAM" id="Phobius"/>
    </source>
</evidence>
<name>A0ABR1QFF7_9PEZI</name>
<feature type="transmembrane region" description="Helical" evidence="7">
    <location>
        <begin position="253"/>
        <end position="271"/>
    </location>
</feature>
<dbReference type="Gene3D" id="1.20.1540.10">
    <property type="entry name" value="Rhomboid-like"/>
    <property type="match status" value="1"/>
</dbReference>
<evidence type="ECO:0000256" key="5">
    <source>
        <dbReference type="ARBA" id="ARBA00022989"/>
    </source>
</evidence>
<evidence type="ECO:0000256" key="1">
    <source>
        <dbReference type="ARBA" id="ARBA00004141"/>
    </source>
</evidence>
<evidence type="ECO:0000256" key="3">
    <source>
        <dbReference type="ARBA" id="ARBA00022692"/>
    </source>
</evidence>
<evidence type="ECO:0000256" key="6">
    <source>
        <dbReference type="ARBA" id="ARBA00023136"/>
    </source>
</evidence>
<dbReference type="PANTHER" id="PTHR43731">
    <property type="entry name" value="RHOMBOID PROTEASE"/>
    <property type="match status" value="1"/>
</dbReference>
<evidence type="ECO:0000313" key="10">
    <source>
        <dbReference type="Proteomes" id="UP001391051"/>
    </source>
</evidence>
<organism evidence="9 10">
    <name type="scientific">Apiospora aurea</name>
    <dbReference type="NCBI Taxonomy" id="335848"/>
    <lineage>
        <taxon>Eukaryota</taxon>
        <taxon>Fungi</taxon>
        <taxon>Dikarya</taxon>
        <taxon>Ascomycota</taxon>
        <taxon>Pezizomycotina</taxon>
        <taxon>Sordariomycetes</taxon>
        <taxon>Xylariomycetidae</taxon>
        <taxon>Amphisphaeriales</taxon>
        <taxon>Apiosporaceae</taxon>
        <taxon>Apiospora</taxon>
    </lineage>
</organism>
<feature type="transmembrane region" description="Helical" evidence="7">
    <location>
        <begin position="211"/>
        <end position="232"/>
    </location>
</feature>
<evidence type="ECO:0000259" key="8">
    <source>
        <dbReference type="Pfam" id="PF01694"/>
    </source>
</evidence>
<keyword evidence="5 7" id="KW-1133">Transmembrane helix</keyword>
<comment type="similarity">
    <text evidence="2">Belongs to the peptidase S54 family.</text>
</comment>
<reference evidence="9 10" key="1">
    <citation type="submission" date="2023-01" db="EMBL/GenBank/DDBJ databases">
        <title>Analysis of 21 Apiospora genomes using comparative genomics revels a genus with tremendous synthesis potential of carbohydrate active enzymes and secondary metabolites.</title>
        <authorList>
            <person name="Sorensen T."/>
        </authorList>
    </citation>
    <scope>NUCLEOTIDE SEQUENCE [LARGE SCALE GENOMIC DNA]</scope>
    <source>
        <strain evidence="9 10">CBS 24483</strain>
    </source>
</reference>
<evidence type="ECO:0000313" key="9">
    <source>
        <dbReference type="EMBL" id="KAK7952704.1"/>
    </source>
</evidence>
<dbReference type="Proteomes" id="UP001391051">
    <property type="component" value="Unassembled WGS sequence"/>
</dbReference>
<dbReference type="GeneID" id="92077716"/>
<gene>
    <name evidence="9" type="ORF">PG986_008432</name>
</gene>
<dbReference type="InterPro" id="IPR035952">
    <property type="entry name" value="Rhomboid-like_sf"/>
</dbReference>
<accession>A0ABR1QFF7</accession>
<dbReference type="InterPro" id="IPR050925">
    <property type="entry name" value="Rhomboid_protease_S54"/>
</dbReference>
<dbReference type="RefSeq" id="XP_066700766.1">
    <property type="nucleotide sequence ID" value="XM_066844654.1"/>
</dbReference>
<dbReference type="SUPFAM" id="SSF144091">
    <property type="entry name" value="Rhomboid-like"/>
    <property type="match status" value="1"/>
</dbReference>
<evidence type="ECO:0000256" key="4">
    <source>
        <dbReference type="ARBA" id="ARBA00022801"/>
    </source>
</evidence>
<keyword evidence="4" id="KW-0378">Hydrolase</keyword>
<dbReference type="EMBL" id="JAQQWE010000005">
    <property type="protein sequence ID" value="KAK7952704.1"/>
    <property type="molecule type" value="Genomic_DNA"/>
</dbReference>
<feature type="transmembrane region" description="Helical" evidence="7">
    <location>
        <begin position="321"/>
        <end position="339"/>
    </location>
</feature>
<keyword evidence="10" id="KW-1185">Reference proteome</keyword>
<proteinExistence type="inferred from homology"/>
<feature type="transmembrane region" description="Helical" evidence="7">
    <location>
        <begin position="283"/>
        <end position="301"/>
    </location>
</feature>
<sequence length="384" mass="41896">MSHTVDHHHRLVLAQPSRRTLPYRLRPASRQYTNNLGSSSVKHVALVAGSEAAAAHLRPAQIRHLRLLLLGRRCLLRPAPVRVLGPTIWCTTAIGATYLGCAAYEVYNDVQEVKNGRSRSGWLSSSSSSMTFEQLEAERALSHVRGSYWGHGQQNPRRSSAVDAWQPAWLTNSSVVVRAALCTNAGIFALNNLIPSTWDYFAHVAASGRNYTLFTSMFGHAGLLHLGFNMYALTQFAPHVQQNKIFQGSNSHFAAFYLGSGLAASLGHHLSTVWPNPAGRLSAGLGASGAIMAILASFAMANPHAEIGIMFVPGSLPAQQALLALTAFELYGLFVGIPWLPLGHAAHLTGLAVGAAYVHFDGRRYLWTPTRRLAFHSMRRFKMI</sequence>